<sequence length="109" mass="12513">MSLKSIDVQLALSRNNETGNLQNQLAHKPVEDQISLNAAASKKTEEMRKKSAKAEEVLGMLIQDDGRQDKEQQNRRRRKAKDSEPGPERRTEPVRQEHPYKGHHIDFSL</sequence>
<feature type="compositionally biased region" description="Basic and acidic residues" evidence="1">
    <location>
        <begin position="64"/>
        <end position="74"/>
    </location>
</feature>
<keyword evidence="3" id="KW-1185">Reference proteome</keyword>
<reference evidence="2" key="1">
    <citation type="submission" date="2023-12" db="EMBL/GenBank/DDBJ databases">
        <title>Fervidustalea candida gen. nov., sp. nov., a novel member of the family Paenibacillaceae isolated from a geothermal area.</title>
        <authorList>
            <person name="Li W.-J."/>
            <person name="Jiao J.-Y."/>
            <person name="Chen Y."/>
        </authorList>
    </citation>
    <scope>NUCLEOTIDE SEQUENCE</scope>
    <source>
        <strain evidence="2">SYSU GA230002</strain>
    </source>
</reference>
<comment type="caution">
    <text evidence="2">The sequence shown here is derived from an EMBL/GenBank/DDBJ whole genome shotgun (WGS) entry which is preliminary data.</text>
</comment>
<organism evidence="2 3">
    <name type="scientific">Ferviditalea candida</name>
    <dbReference type="NCBI Taxonomy" id="3108399"/>
    <lineage>
        <taxon>Bacteria</taxon>
        <taxon>Bacillati</taxon>
        <taxon>Bacillota</taxon>
        <taxon>Bacilli</taxon>
        <taxon>Bacillales</taxon>
        <taxon>Paenibacillaceae</taxon>
        <taxon>Ferviditalea</taxon>
    </lineage>
</organism>
<protein>
    <submittedName>
        <fullName evidence="2">Uncharacterized protein</fullName>
    </submittedName>
</protein>
<feature type="compositionally biased region" description="Basic and acidic residues" evidence="1">
    <location>
        <begin position="81"/>
        <end position="109"/>
    </location>
</feature>
<gene>
    <name evidence="2" type="ORF">VF724_05610</name>
</gene>
<proteinExistence type="predicted"/>
<dbReference type="EMBL" id="JAYJLD010000006">
    <property type="protein sequence ID" value="MEB3101136.1"/>
    <property type="molecule type" value="Genomic_DNA"/>
</dbReference>
<feature type="region of interest" description="Disordered" evidence="1">
    <location>
        <begin position="59"/>
        <end position="109"/>
    </location>
</feature>
<accession>A0ABU5ZII9</accession>
<dbReference type="Proteomes" id="UP001310386">
    <property type="component" value="Unassembled WGS sequence"/>
</dbReference>
<name>A0ABU5ZII9_9BACL</name>
<evidence type="ECO:0000256" key="1">
    <source>
        <dbReference type="SAM" id="MobiDB-lite"/>
    </source>
</evidence>
<evidence type="ECO:0000313" key="3">
    <source>
        <dbReference type="Proteomes" id="UP001310386"/>
    </source>
</evidence>
<dbReference type="RefSeq" id="WP_371753254.1">
    <property type="nucleotide sequence ID" value="NZ_JAYJLD010000006.1"/>
</dbReference>
<evidence type="ECO:0000313" key="2">
    <source>
        <dbReference type="EMBL" id="MEB3101136.1"/>
    </source>
</evidence>